<feature type="non-terminal residue" evidence="2">
    <location>
        <position position="112"/>
    </location>
</feature>
<reference evidence="2 3" key="1">
    <citation type="journal article" date="2018" name="Front. Plant Sci.">
        <title>Red Clover (Trifolium pratense) and Zigzag Clover (T. medium) - A Picture of Genomic Similarities and Differences.</title>
        <authorList>
            <person name="Dluhosova J."/>
            <person name="Istvanek J."/>
            <person name="Nedelnik J."/>
            <person name="Repkova J."/>
        </authorList>
    </citation>
    <scope>NUCLEOTIDE SEQUENCE [LARGE SCALE GENOMIC DNA]</scope>
    <source>
        <strain evidence="3">cv. 10/8</strain>
        <tissue evidence="2">Leaf</tissue>
    </source>
</reference>
<feature type="region of interest" description="Disordered" evidence="1">
    <location>
        <begin position="67"/>
        <end position="87"/>
    </location>
</feature>
<proteinExistence type="predicted"/>
<dbReference type="AlphaFoldDB" id="A0A392RA99"/>
<protein>
    <submittedName>
        <fullName evidence="2">Uncharacterized protein</fullName>
    </submittedName>
</protein>
<feature type="compositionally biased region" description="Basic and acidic residues" evidence="1">
    <location>
        <begin position="67"/>
        <end position="76"/>
    </location>
</feature>
<organism evidence="2 3">
    <name type="scientific">Trifolium medium</name>
    <dbReference type="NCBI Taxonomy" id="97028"/>
    <lineage>
        <taxon>Eukaryota</taxon>
        <taxon>Viridiplantae</taxon>
        <taxon>Streptophyta</taxon>
        <taxon>Embryophyta</taxon>
        <taxon>Tracheophyta</taxon>
        <taxon>Spermatophyta</taxon>
        <taxon>Magnoliopsida</taxon>
        <taxon>eudicotyledons</taxon>
        <taxon>Gunneridae</taxon>
        <taxon>Pentapetalae</taxon>
        <taxon>rosids</taxon>
        <taxon>fabids</taxon>
        <taxon>Fabales</taxon>
        <taxon>Fabaceae</taxon>
        <taxon>Papilionoideae</taxon>
        <taxon>50 kb inversion clade</taxon>
        <taxon>NPAAA clade</taxon>
        <taxon>Hologalegina</taxon>
        <taxon>IRL clade</taxon>
        <taxon>Trifolieae</taxon>
        <taxon>Trifolium</taxon>
    </lineage>
</organism>
<dbReference type="EMBL" id="LXQA010201111">
    <property type="protein sequence ID" value="MCI33052.1"/>
    <property type="molecule type" value="Genomic_DNA"/>
</dbReference>
<name>A0A392RA99_9FABA</name>
<dbReference type="Proteomes" id="UP000265520">
    <property type="component" value="Unassembled WGS sequence"/>
</dbReference>
<keyword evidence="3" id="KW-1185">Reference proteome</keyword>
<comment type="caution">
    <text evidence="2">The sequence shown here is derived from an EMBL/GenBank/DDBJ whole genome shotgun (WGS) entry which is preliminary data.</text>
</comment>
<evidence type="ECO:0000313" key="2">
    <source>
        <dbReference type="EMBL" id="MCI33052.1"/>
    </source>
</evidence>
<evidence type="ECO:0000313" key="3">
    <source>
        <dbReference type="Proteomes" id="UP000265520"/>
    </source>
</evidence>
<evidence type="ECO:0000256" key="1">
    <source>
        <dbReference type="SAM" id="MobiDB-lite"/>
    </source>
</evidence>
<accession>A0A392RA99</accession>
<sequence length="112" mass="12524">MLVQQNVAFDHLHQTVTLIELVMCSTDFPSKTTHDNLMKDGVKDKTCEVSDVLGGDKEAVSDVIDKTEPNAKRKCPEPNVEEDLSNINDVDFNNIDLTISEDDEDNVAFNKK</sequence>